<gene>
    <name evidence="1" type="ORF">Bfra_004236</name>
</gene>
<dbReference type="EMBL" id="JABFCT010000007">
    <property type="protein sequence ID" value="KAF5874230.1"/>
    <property type="molecule type" value="Genomic_DNA"/>
</dbReference>
<dbReference type="Proteomes" id="UP000531561">
    <property type="component" value="Unassembled WGS sequence"/>
</dbReference>
<organism evidence="1 2">
    <name type="scientific">Botrytis fragariae</name>
    <dbReference type="NCBI Taxonomy" id="1964551"/>
    <lineage>
        <taxon>Eukaryota</taxon>
        <taxon>Fungi</taxon>
        <taxon>Dikarya</taxon>
        <taxon>Ascomycota</taxon>
        <taxon>Pezizomycotina</taxon>
        <taxon>Leotiomycetes</taxon>
        <taxon>Helotiales</taxon>
        <taxon>Sclerotiniaceae</taxon>
        <taxon>Botrytis</taxon>
    </lineage>
</organism>
<evidence type="ECO:0000313" key="2">
    <source>
        <dbReference type="Proteomes" id="UP000531561"/>
    </source>
</evidence>
<protein>
    <submittedName>
        <fullName evidence="1">Uncharacterized protein</fullName>
    </submittedName>
</protein>
<accession>A0A8H6EJJ9</accession>
<name>A0A8H6EJJ9_9HELO</name>
<comment type="caution">
    <text evidence="1">The sequence shown here is derived from an EMBL/GenBank/DDBJ whole genome shotgun (WGS) entry which is preliminary data.</text>
</comment>
<dbReference type="AlphaFoldDB" id="A0A8H6EJJ9"/>
<keyword evidence="2" id="KW-1185">Reference proteome</keyword>
<proteinExistence type="predicted"/>
<reference evidence="1 2" key="1">
    <citation type="journal article" date="2020" name="Phytopathology">
        <title>A high-quality genome resource of Botrytis fragariae, a new and rapidly spreading fungal pathogen causing strawberry gray mold in the U.S.A.</title>
        <authorList>
            <person name="Wu Y."/>
            <person name="Saski C.A."/>
            <person name="Schnabel G."/>
            <person name="Xiao S."/>
            <person name="Hu M."/>
        </authorList>
    </citation>
    <scope>NUCLEOTIDE SEQUENCE [LARGE SCALE GENOMIC DNA]</scope>
    <source>
        <strain evidence="1 2">BVB16</strain>
    </source>
</reference>
<evidence type="ECO:0000313" key="1">
    <source>
        <dbReference type="EMBL" id="KAF5874230.1"/>
    </source>
</evidence>
<dbReference type="RefSeq" id="XP_037193176.1">
    <property type="nucleotide sequence ID" value="XM_037334642.1"/>
</dbReference>
<dbReference type="GeneID" id="59258334"/>
<sequence>MFFHTQRLLLPKHSPALAKLGESQRDKSWMVQVKPKHQYCKRNAYANVSTGPFGAQLRLGIPRLPPEKDQGKGCVE</sequence>